<evidence type="ECO:0008006" key="3">
    <source>
        <dbReference type="Google" id="ProtNLM"/>
    </source>
</evidence>
<proteinExistence type="predicted"/>
<organism evidence="1 2">
    <name type="scientific">Plantactinospora endophytica</name>
    <dbReference type="NCBI Taxonomy" id="673535"/>
    <lineage>
        <taxon>Bacteria</taxon>
        <taxon>Bacillati</taxon>
        <taxon>Actinomycetota</taxon>
        <taxon>Actinomycetes</taxon>
        <taxon>Micromonosporales</taxon>
        <taxon>Micromonosporaceae</taxon>
        <taxon>Plantactinospora</taxon>
    </lineage>
</organism>
<dbReference type="RefSeq" id="WP_203869289.1">
    <property type="nucleotide sequence ID" value="NZ_BONW01000030.1"/>
</dbReference>
<keyword evidence="2" id="KW-1185">Reference proteome</keyword>
<evidence type="ECO:0000313" key="1">
    <source>
        <dbReference type="EMBL" id="GIG90888.1"/>
    </source>
</evidence>
<sequence>MDRLRDLAGRLDSVAGTLADLARRLPYAGPDGSAFAADGSGRLGEVGAMLHRQWSTALDNRARELTATAERLTDTAAALRIADQAYADVDVEAYRRQPEEV</sequence>
<dbReference type="Proteomes" id="UP000646749">
    <property type="component" value="Unassembled WGS sequence"/>
</dbReference>
<evidence type="ECO:0000313" key="2">
    <source>
        <dbReference type="Proteomes" id="UP000646749"/>
    </source>
</evidence>
<gene>
    <name evidence="1" type="ORF">Pen02_58240</name>
</gene>
<reference evidence="1 2" key="1">
    <citation type="submission" date="2021-01" db="EMBL/GenBank/DDBJ databases">
        <title>Whole genome shotgun sequence of Plantactinospora endophytica NBRC 110450.</title>
        <authorList>
            <person name="Komaki H."/>
            <person name="Tamura T."/>
        </authorList>
    </citation>
    <scope>NUCLEOTIDE SEQUENCE [LARGE SCALE GENOMIC DNA]</scope>
    <source>
        <strain evidence="1 2">NBRC 110450</strain>
    </source>
</reference>
<comment type="caution">
    <text evidence="1">The sequence shown here is derived from an EMBL/GenBank/DDBJ whole genome shotgun (WGS) entry which is preliminary data.</text>
</comment>
<accession>A0ABQ4E847</accession>
<dbReference type="EMBL" id="BONW01000030">
    <property type="protein sequence ID" value="GIG90888.1"/>
    <property type="molecule type" value="Genomic_DNA"/>
</dbReference>
<name>A0ABQ4E847_9ACTN</name>
<protein>
    <recommendedName>
        <fullName evidence="3">ESX-1 secretion-associated protein</fullName>
    </recommendedName>
</protein>